<protein>
    <submittedName>
        <fullName evidence="1">Uncharacterized protein</fullName>
    </submittedName>
</protein>
<name>A0A369AVX5_9FIRM</name>
<gene>
    <name evidence="1" type="ORF">DFR58_12256</name>
</gene>
<sequence>MGEGSGTYKMTVDKESKIFVAFAEGLFDLQQGGSFCNEFISSAKGIPNQNEYTLIVDVKDVKPSSPEVQTALVNALSLYVSDDFVFKKRFMTRLSSAIAQSQIMRLAKSIPDFDKKLTFVSTKEEALSKL</sequence>
<dbReference type="Proteomes" id="UP000253034">
    <property type="component" value="Unassembled WGS sequence"/>
</dbReference>
<organism evidence="1 2">
    <name type="scientific">Anaerobacterium chartisolvens</name>
    <dbReference type="NCBI Taxonomy" id="1297424"/>
    <lineage>
        <taxon>Bacteria</taxon>
        <taxon>Bacillati</taxon>
        <taxon>Bacillota</taxon>
        <taxon>Clostridia</taxon>
        <taxon>Eubacteriales</taxon>
        <taxon>Oscillospiraceae</taxon>
        <taxon>Anaerobacterium</taxon>
    </lineage>
</organism>
<evidence type="ECO:0000313" key="1">
    <source>
        <dbReference type="EMBL" id="RCX12367.1"/>
    </source>
</evidence>
<dbReference type="AlphaFoldDB" id="A0A369AVX5"/>
<comment type="caution">
    <text evidence="1">The sequence shown here is derived from an EMBL/GenBank/DDBJ whole genome shotgun (WGS) entry which is preliminary data.</text>
</comment>
<proteinExistence type="predicted"/>
<dbReference type="EMBL" id="QPJT01000022">
    <property type="protein sequence ID" value="RCX12367.1"/>
    <property type="molecule type" value="Genomic_DNA"/>
</dbReference>
<keyword evidence="2" id="KW-1185">Reference proteome</keyword>
<evidence type="ECO:0000313" key="2">
    <source>
        <dbReference type="Proteomes" id="UP000253034"/>
    </source>
</evidence>
<dbReference type="OrthoDB" id="2081861at2"/>
<accession>A0A369AVX5</accession>
<reference evidence="1 2" key="1">
    <citation type="submission" date="2018-07" db="EMBL/GenBank/DDBJ databases">
        <title>Genomic Encyclopedia of Type Strains, Phase IV (KMG-IV): sequencing the most valuable type-strain genomes for metagenomic binning, comparative biology and taxonomic classification.</title>
        <authorList>
            <person name="Goeker M."/>
        </authorList>
    </citation>
    <scope>NUCLEOTIDE SEQUENCE [LARGE SCALE GENOMIC DNA]</scope>
    <source>
        <strain evidence="1 2">DSM 27016</strain>
    </source>
</reference>
<dbReference type="RefSeq" id="WP_114298984.1">
    <property type="nucleotide sequence ID" value="NZ_QPJT01000022.1"/>
</dbReference>